<protein>
    <submittedName>
        <fullName evidence="1">Uncharacterized protein</fullName>
    </submittedName>
</protein>
<evidence type="ECO:0000313" key="1">
    <source>
        <dbReference type="EMBL" id="TQM43900.1"/>
    </source>
</evidence>
<organism evidence="1 2">
    <name type="scientific">Pseudonocardia cypriaca</name>
    <dbReference type="NCBI Taxonomy" id="882449"/>
    <lineage>
        <taxon>Bacteria</taxon>
        <taxon>Bacillati</taxon>
        <taxon>Actinomycetota</taxon>
        <taxon>Actinomycetes</taxon>
        <taxon>Pseudonocardiales</taxon>
        <taxon>Pseudonocardiaceae</taxon>
        <taxon>Pseudonocardia</taxon>
    </lineage>
</organism>
<sequence>MDPAALTLAYYLPIVDAIRARQTELVSLVGDDVMYLRAYFAETDIYVAVRGDIAARVSSNRSVTAGGDSAMLGKATAGPLYELALSLDAESADLRSRPEEESATFFLGGDGVAVELGSSWADWAEAGRR</sequence>
<reference evidence="1 2" key="1">
    <citation type="submission" date="2019-06" db="EMBL/GenBank/DDBJ databases">
        <title>Sequencing the genomes of 1000 actinobacteria strains.</title>
        <authorList>
            <person name="Klenk H.-P."/>
        </authorList>
    </citation>
    <scope>NUCLEOTIDE SEQUENCE [LARGE SCALE GENOMIC DNA]</scope>
    <source>
        <strain evidence="1 2">DSM 45511</strain>
    </source>
</reference>
<dbReference type="Proteomes" id="UP000319818">
    <property type="component" value="Unassembled WGS sequence"/>
</dbReference>
<dbReference type="AlphaFoldDB" id="A0A543GCW8"/>
<evidence type="ECO:0000313" key="2">
    <source>
        <dbReference type="Proteomes" id="UP000319818"/>
    </source>
</evidence>
<proteinExistence type="predicted"/>
<name>A0A543GCW8_9PSEU</name>
<accession>A0A543GCW8</accession>
<comment type="caution">
    <text evidence="1">The sequence shown here is derived from an EMBL/GenBank/DDBJ whole genome shotgun (WGS) entry which is preliminary data.</text>
</comment>
<keyword evidence="2" id="KW-1185">Reference proteome</keyword>
<dbReference type="EMBL" id="VFPH01000001">
    <property type="protein sequence ID" value="TQM43900.1"/>
    <property type="molecule type" value="Genomic_DNA"/>
</dbReference>
<gene>
    <name evidence="1" type="ORF">FB388_1255</name>
</gene>